<dbReference type="Pfam" id="PF01182">
    <property type="entry name" value="Glucosamine_iso"/>
    <property type="match status" value="1"/>
</dbReference>
<dbReference type="GO" id="GO:0006046">
    <property type="term" value="P:N-acetylglucosamine catabolic process"/>
    <property type="evidence" value="ECO:0007669"/>
    <property type="project" value="TreeGrafter"/>
</dbReference>
<evidence type="ECO:0000313" key="4">
    <source>
        <dbReference type="EMBL" id="CAA9245613.1"/>
    </source>
</evidence>
<dbReference type="EMBL" id="CADCTK010000380">
    <property type="protein sequence ID" value="CAA9245613.1"/>
    <property type="molecule type" value="Genomic_DNA"/>
</dbReference>
<dbReference type="GO" id="GO:0005975">
    <property type="term" value="P:carbohydrate metabolic process"/>
    <property type="evidence" value="ECO:0007669"/>
    <property type="project" value="InterPro"/>
</dbReference>
<reference evidence="4" key="1">
    <citation type="submission" date="2020-02" db="EMBL/GenBank/DDBJ databases">
        <authorList>
            <person name="Meier V. D."/>
        </authorList>
    </citation>
    <scope>NUCLEOTIDE SEQUENCE</scope>
    <source>
        <strain evidence="4">AVDCRST_MAG26</strain>
    </source>
</reference>
<dbReference type="InterPro" id="IPR004547">
    <property type="entry name" value="Glucosamine6P_isomerase"/>
</dbReference>
<keyword evidence="1 4" id="KW-0378">Hydrolase</keyword>
<feature type="domain" description="Glucosamine/galactosamine-6-phosphate isomerase" evidence="3">
    <location>
        <begin position="11"/>
        <end position="229"/>
    </location>
</feature>
<dbReference type="InterPro" id="IPR006148">
    <property type="entry name" value="Glc/Gal-6P_isomerase"/>
</dbReference>
<keyword evidence="2" id="KW-0119">Carbohydrate metabolism</keyword>
<dbReference type="AlphaFoldDB" id="A0A6J4I959"/>
<sequence>MHIVSVDDYEALSRAAADLVCAVIANNPVAVMVLATGNTPMGLYQEVAQRRQRGEIDTSRLRIFQLDAYLGLAPDDPRSLYGWLRRSVLEPWGVPETNVVRLRGDAVDPEAECRAYDESVVAVEGFDLSVLGLGPNGHLGFNEPPVDPDAPTRIVDLTPESVESSARYWGGRDRVPPRALTAGMRALLAARQTLLVVSGAHKQEILRRTVAGPVTPDVPASYLQDASNVTVIADHDAWPPDVAESTGP</sequence>
<name>A0A6J4I959_9CHLR</name>
<dbReference type="CDD" id="cd01399">
    <property type="entry name" value="GlcN6P_deaminase"/>
    <property type="match status" value="1"/>
</dbReference>
<proteinExistence type="predicted"/>
<dbReference type="GO" id="GO:0006043">
    <property type="term" value="P:glucosamine catabolic process"/>
    <property type="evidence" value="ECO:0007669"/>
    <property type="project" value="TreeGrafter"/>
</dbReference>
<dbReference type="PANTHER" id="PTHR11280">
    <property type="entry name" value="GLUCOSAMINE-6-PHOSPHATE ISOMERASE"/>
    <property type="match status" value="1"/>
</dbReference>
<dbReference type="Gene3D" id="3.40.50.1360">
    <property type="match status" value="1"/>
</dbReference>
<evidence type="ECO:0000256" key="1">
    <source>
        <dbReference type="ARBA" id="ARBA00022801"/>
    </source>
</evidence>
<accession>A0A6J4I959</accession>
<dbReference type="EC" id="3.5.99.6" evidence="4"/>
<gene>
    <name evidence="4" type="ORF">AVDCRST_MAG26-1648</name>
</gene>
<dbReference type="InterPro" id="IPR037171">
    <property type="entry name" value="NagB/RpiA_transferase-like"/>
</dbReference>
<dbReference type="SUPFAM" id="SSF100950">
    <property type="entry name" value="NagB/RpiA/CoA transferase-like"/>
    <property type="match status" value="1"/>
</dbReference>
<dbReference type="GO" id="GO:0042802">
    <property type="term" value="F:identical protein binding"/>
    <property type="evidence" value="ECO:0007669"/>
    <property type="project" value="TreeGrafter"/>
</dbReference>
<dbReference type="GO" id="GO:0019262">
    <property type="term" value="P:N-acetylneuraminate catabolic process"/>
    <property type="evidence" value="ECO:0007669"/>
    <property type="project" value="TreeGrafter"/>
</dbReference>
<dbReference type="GO" id="GO:0005737">
    <property type="term" value="C:cytoplasm"/>
    <property type="evidence" value="ECO:0007669"/>
    <property type="project" value="TreeGrafter"/>
</dbReference>
<dbReference type="GO" id="GO:0004342">
    <property type="term" value="F:glucosamine-6-phosphate deaminase activity"/>
    <property type="evidence" value="ECO:0007669"/>
    <property type="project" value="UniProtKB-EC"/>
</dbReference>
<dbReference type="PANTHER" id="PTHR11280:SF5">
    <property type="entry name" value="GLUCOSAMINE-6-PHOSPHATE ISOMERASE"/>
    <property type="match status" value="1"/>
</dbReference>
<evidence type="ECO:0000259" key="3">
    <source>
        <dbReference type="Pfam" id="PF01182"/>
    </source>
</evidence>
<evidence type="ECO:0000256" key="2">
    <source>
        <dbReference type="ARBA" id="ARBA00023277"/>
    </source>
</evidence>
<protein>
    <submittedName>
        <fullName evidence="4">Glucosamine-6-phosphate deaminase</fullName>
        <ecNumber evidence="4">3.5.99.6</ecNumber>
    </submittedName>
</protein>
<organism evidence="4">
    <name type="scientific">uncultured Chloroflexia bacterium</name>
    <dbReference type="NCBI Taxonomy" id="1672391"/>
    <lineage>
        <taxon>Bacteria</taxon>
        <taxon>Bacillati</taxon>
        <taxon>Chloroflexota</taxon>
        <taxon>Chloroflexia</taxon>
        <taxon>environmental samples</taxon>
    </lineage>
</organism>